<comment type="subcellular location">
    <subcellularLocation>
        <location evidence="7">Membrane</location>
        <topology evidence="7">Single-pass type II membrane protein</topology>
    </subcellularLocation>
</comment>
<feature type="active site" evidence="6">
    <location>
        <position position="44"/>
    </location>
</feature>
<dbReference type="SUPFAM" id="SSF51306">
    <property type="entry name" value="LexA/Signal peptidase"/>
    <property type="match status" value="1"/>
</dbReference>
<dbReference type="GO" id="GO:0004252">
    <property type="term" value="F:serine-type endopeptidase activity"/>
    <property type="evidence" value="ECO:0007669"/>
    <property type="project" value="InterPro"/>
</dbReference>
<dbReference type="GO" id="GO:0009003">
    <property type="term" value="F:signal peptidase activity"/>
    <property type="evidence" value="ECO:0007669"/>
    <property type="project" value="UniProtKB-EC"/>
</dbReference>
<dbReference type="EMBL" id="MTKO01000070">
    <property type="protein sequence ID" value="RWX46029.1"/>
    <property type="molecule type" value="Genomic_DNA"/>
</dbReference>
<dbReference type="AlphaFoldDB" id="A0A3S3QS16"/>
<name>A0A3S3QS16_9BACT</name>
<dbReference type="NCBIfam" id="TIGR02227">
    <property type="entry name" value="sigpep_I_bact"/>
    <property type="match status" value="1"/>
</dbReference>
<dbReference type="GO" id="GO:0006465">
    <property type="term" value="P:signal peptide processing"/>
    <property type="evidence" value="ECO:0007669"/>
    <property type="project" value="InterPro"/>
</dbReference>
<dbReference type="InterPro" id="IPR019758">
    <property type="entry name" value="Pept_S26A_signal_pept_1_CS"/>
</dbReference>
<dbReference type="InterPro" id="IPR036286">
    <property type="entry name" value="LexA/Signal_pep-like_sf"/>
</dbReference>
<keyword evidence="7" id="KW-0645">Protease</keyword>
<comment type="similarity">
    <text evidence="2 7">Belongs to the peptidase S26 family.</text>
</comment>
<sequence length="216" mass="24610">MKNKQAEKQKSVAREYIEAILIALVLALFIRTFIVQAFKIPSGSMLHTLLIGDHILVSKFIYGIKNPFNDSVLIPIKSPNKGDIVVFKYPEDPKLDYIKRVIATAGDTLEIRDKKVFINGAIVEDSHGEFTDNNILSASESPRDNFGPVTVPDEHIFVMGDNRDNSFDGRFWGFVDLKAIRGKAFIIYWSWDVKKDLLSWDRLSSVRWSRIGNILH</sequence>
<dbReference type="PANTHER" id="PTHR43390">
    <property type="entry name" value="SIGNAL PEPTIDASE I"/>
    <property type="match status" value="1"/>
</dbReference>
<feature type="active site" evidence="6">
    <location>
        <position position="99"/>
    </location>
</feature>
<comment type="caution">
    <text evidence="9">The sequence shown here is derived from an EMBL/GenBank/DDBJ whole genome shotgun (WGS) entry which is preliminary data.</text>
</comment>
<keyword evidence="5 7" id="KW-0378">Hydrolase</keyword>
<dbReference type="GO" id="GO:0016020">
    <property type="term" value="C:membrane"/>
    <property type="evidence" value="ECO:0007669"/>
    <property type="project" value="UniProtKB-SubCell"/>
</dbReference>
<evidence type="ECO:0000256" key="5">
    <source>
        <dbReference type="ARBA" id="ARBA00022801"/>
    </source>
</evidence>
<dbReference type="PROSITE" id="PS00761">
    <property type="entry name" value="SPASE_I_3"/>
    <property type="match status" value="1"/>
</dbReference>
<dbReference type="Gene3D" id="2.10.109.10">
    <property type="entry name" value="Umud Fragment, subunit A"/>
    <property type="match status" value="1"/>
</dbReference>
<evidence type="ECO:0000256" key="4">
    <source>
        <dbReference type="ARBA" id="ARBA00019232"/>
    </source>
</evidence>
<gene>
    <name evidence="9" type="ORF">H206_00099</name>
</gene>
<evidence type="ECO:0000256" key="6">
    <source>
        <dbReference type="PIRSR" id="PIRSR600223-1"/>
    </source>
</evidence>
<evidence type="ECO:0000256" key="2">
    <source>
        <dbReference type="ARBA" id="ARBA00009370"/>
    </source>
</evidence>
<accession>A0A3S3QS16</accession>
<dbReference type="InterPro" id="IPR000223">
    <property type="entry name" value="Pept_S26A_signal_pept_1"/>
</dbReference>
<evidence type="ECO:0000313" key="10">
    <source>
        <dbReference type="Proteomes" id="UP000287853"/>
    </source>
</evidence>
<dbReference type="CDD" id="cd06530">
    <property type="entry name" value="S26_SPase_I"/>
    <property type="match status" value="1"/>
</dbReference>
<organism evidence="9 10">
    <name type="scientific">Candidatus Electrothrix aarhusensis</name>
    <dbReference type="NCBI Taxonomy" id="1859131"/>
    <lineage>
        <taxon>Bacteria</taxon>
        <taxon>Pseudomonadati</taxon>
        <taxon>Thermodesulfobacteriota</taxon>
        <taxon>Desulfobulbia</taxon>
        <taxon>Desulfobulbales</taxon>
        <taxon>Desulfobulbaceae</taxon>
        <taxon>Candidatus Electrothrix</taxon>
    </lineage>
</organism>
<dbReference type="PRINTS" id="PR00727">
    <property type="entry name" value="LEADERPTASE"/>
</dbReference>
<keyword evidence="10" id="KW-1185">Reference proteome</keyword>
<dbReference type="EC" id="3.4.21.89" evidence="3 7"/>
<proteinExistence type="inferred from homology"/>
<feature type="domain" description="Peptidase S26" evidence="8">
    <location>
        <begin position="14"/>
        <end position="189"/>
    </location>
</feature>
<comment type="catalytic activity">
    <reaction evidence="1 7">
        <text>Cleavage of hydrophobic, N-terminal signal or leader sequences from secreted and periplasmic proteins.</text>
        <dbReference type="EC" id="3.4.21.89"/>
    </reaction>
</comment>
<dbReference type="Proteomes" id="UP000287853">
    <property type="component" value="Unassembled WGS sequence"/>
</dbReference>
<dbReference type="Pfam" id="PF10502">
    <property type="entry name" value="Peptidase_S26"/>
    <property type="match status" value="1"/>
</dbReference>
<evidence type="ECO:0000256" key="7">
    <source>
        <dbReference type="RuleBase" id="RU362042"/>
    </source>
</evidence>
<reference evidence="9 10" key="1">
    <citation type="submission" date="2017-01" db="EMBL/GenBank/DDBJ databases">
        <title>The cable genome- insights into the physiology and evolution of filamentous bacteria capable of sulfide oxidation via long distance electron transfer.</title>
        <authorList>
            <person name="Schreiber L."/>
            <person name="Bjerg J.T."/>
            <person name="Boggild A."/>
            <person name="Van De Vossenberg J."/>
            <person name="Meysman F."/>
            <person name="Nielsen L.P."/>
            <person name="Schramm A."/>
            <person name="Kjeldsen K.U."/>
        </authorList>
    </citation>
    <scope>NUCLEOTIDE SEQUENCE [LARGE SCALE GENOMIC DNA]</scope>
    <source>
        <strain evidence="9">MCF</strain>
    </source>
</reference>
<dbReference type="PANTHER" id="PTHR43390:SF1">
    <property type="entry name" value="CHLOROPLAST PROCESSING PEPTIDASE"/>
    <property type="match status" value="1"/>
</dbReference>
<evidence type="ECO:0000259" key="8">
    <source>
        <dbReference type="Pfam" id="PF10502"/>
    </source>
</evidence>
<evidence type="ECO:0000256" key="3">
    <source>
        <dbReference type="ARBA" id="ARBA00013208"/>
    </source>
</evidence>
<dbReference type="InterPro" id="IPR019533">
    <property type="entry name" value="Peptidase_S26"/>
</dbReference>
<protein>
    <recommendedName>
        <fullName evidence="4 7">Signal peptidase I</fullName>
        <ecNumber evidence="3 7">3.4.21.89</ecNumber>
    </recommendedName>
</protein>
<evidence type="ECO:0000313" key="9">
    <source>
        <dbReference type="EMBL" id="RWX46029.1"/>
    </source>
</evidence>
<evidence type="ECO:0000256" key="1">
    <source>
        <dbReference type="ARBA" id="ARBA00000677"/>
    </source>
</evidence>